<feature type="coiled-coil region" evidence="1">
    <location>
        <begin position="40"/>
        <end position="67"/>
    </location>
</feature>
<evidence type="ECO:0000256" key="1">
    <source>
        <dbReference type="SAM" id="Coils"/>
    </source>
</evidence>
<dbReference type="InterPro" id="IPR032638">
    <property type="entry name" value="Porin_5"/>
</dbReference>
<proteinExistence type="predicted"/>
<accession>A0A2S5CMN0</accession>
<evidence type="ECO:0000313" key="3">
    <source>
        <dbReference type="EMBL" id="POZ52044.1"/>
    </source>
</evidence>
<evidence type="ECO:0008006" key="5">
    <source>
        <dbReference type="Google" id="ProtNLM"/>
    </source>
</evidence>
<sequence length="619" mass="69212">MLFALKGNANRIQNTVMRVTIMTKKTLAALLASSLVTPIMADEKEDLLKLKQEIAGEREELLNLKNTAVNLIDIFVQQGLLNKEKAESLMKAAKAKAALEAKQPPAVPDSTASQDAGKPKDAKSIRFAYVPEFVKEEIRQDVIANMTGKVVSEVKADAKKEQWGIPAALPEWLNNIKISGDMRLRAQDDIFGSANSSSSYLDYLNINQDGGQLAAQSRNQQYLNTTEDRLRLRERFRLAIDAKITDGLKAGLRLSTTNQYSPVSSNQTLGNTGQSFQLAIDRAFAQYDFVDSQHNDWFTLSGGRIANPWVSTEMVYSPDLSFEGFAGTFRWHTNQEQDRVKYYQPAQANSRFGLQMGPQTPDSLFVTLGAFPIQEVNFSTVDKWLFGGQIGADWLVHNDSRLKVAAAYYDYENLRARSNASDSFTYDWTAPQFIQKGNTLVPINVNNGSNSRCTDSQSLQGQGCLFGLASDFKIFNATVMYDFADFAPTHALVSFDYAKNLGYDAARIEREFPGYLGSNNRARTDAFQIRLDVGKPEIKYFKDWSTIIAYRYIQRDAILDAFTDNVFHQGGTDAKGWMLGGSYGVAKNTWLMFRWFSTEAIDGPPLDIDSAVLDLNMRI</sequence>
<keyword evidence="1" id="KW-0175">Coiled coil</keyword>
<dbReference type="AlphaFoldDB" id="A0A2S5CMN0"/>
<organism evidence="3 4">
    <name type="scientific">Methylovulum psychrotolerans</name>
    <dbReference type="NCBI Taxonomy" id="1704499"/>
    <lineage>
        <taxon>Bacteria</taxon>
        <taxon>Pseudomonadati</taxon>
        <taxon>Pseudomonadota</taxon>
        <taxon>Gammaproteobacteria</taxon>
        <taxon>Methylococcales</taxon>
        <taxon>Methylococcaceae</taxon>
        <taxon>Methylovulum</taxon>
    </lineage>
</organism>
<gene>
    <name evidence="3" type="ORF">AADEFJLK_02265</name>
</gene>
<evidence type="ECO:0000313" key="4">
    <source>
        <dbReference type="Proteomes" id="UP000237423"/>
    </source>
</evidence>
<dbReference type="Pfam" id="PF16930">
    <property type="entry name" value="Porin_5"/>
    <property type="match status" value="1"/>
</dbReference>
<name>A0A2S5CMN0_9GAMM</name>
<reference evidence="3 4" key="1">
    <citation type="submission" date="2017-11" db="EMBL/GenBank/DDBJ databases">
        <title>Draft Genome Sequence of Methylobacter psychrotolerans Sph1T, an Obligate Methanotroph from Low-Temperature Environments.</title>
        <authorList>
            <person name="Oshkin I.Y."/>
            <person name="Miroshnikov K."/>
            <person name="Belova S.E."/>
            <person name="Korzhenkov A."/>
            <person name="Toshchakov S.V."/>
            <person name="Dedysh S.N."/>
        </authorList>
    </citation>
    <scope>NUCLEOTIDE SEQUENCE [LARGE SCALE GENOMIC DNA]</scope>
    <source>
        <strain evidence="3 4">Sph1</strain>
    </source>
</reference>
<dbReference type="Proteomes" id="UP000237423">
    <property type="component" value="Unassembled WGS sequence"/>
</dbReference>
<feature type="region of interest" description="Disordered" evidence="2">
    <location>
        <begin position="100"/>
        <end position="119"/>
    </location>
</feature>
<protein>
    <recommendedName>
        <fullName evidence="5">Porin</fullName>
    </recommendedName>
</protein>
<evidence type="ECO:0000256" key="2">
    <source>
        <dbReference type="SAM" id="MobiDB-lite"/>
    </source>
</evidence>
<dbReference type="SUPFAM" id="SSF56935">
    <property type="entry name" value="Porins"/>
    <property type="match status" value="1"/>
</dbReference>
<dbReference type="EMBL" id="PGFZ01000004">
    <property type="protein sequence ID" value="POZ52044.1"/>
    <property type="molecule type" value="Genomic_DNA"/>
</dbReference>
<comment type="caution">
    <text evidence="3">The sequence shown here is derived from an EMBL/GenBank/DDBJ whole genome shotgun (WGS) entry which is preliminary data.</text>
</comment>